<dbReference type="PANTHER" id="PTHR43101:SF1">
    <property type="entry name" value="BETA-FRUCTOSIDASE"/>
    <property type="match status" value="1"/>
</dbReference>
<dbReference type="SMART" id="SM00640">
    <property type="entry name" value="Glyco_32"/>
    <property type="match status" value="1"/>
</dbReference>
<evidence type="ECO:0000259" key="11">
    <source>
        <dbReference type="Pfam" id="PF08244"/>
    </source>
</evidence>
<dbReference type="InterPro" id="IPR001362">
    <property type="entry name" value="Glyco_hydro_32"/>
</dbReference>
<dbReference type="InterPro" id="IPR013320">
    <property type="entry name" value="ConA-like_dom_sf"/>
</dbReference>
<dbReference type="GO" id="GO:0005737">
    <property type="term" value="C:cytoplasm"/>
    <property type="evidence" value="ECO:0007669"/>
    <property type="project" value="UniProtKB-SubCell"/>
</dbReference>
<dbReference type="InterPro" id="IPR013148">
    <property type="entry name" value="Glyco_hydro_32_N"/>
</dbReference>
<dbReference type="RefSeq" id="WP_002335337.1">
    <property type="nucleotide sequence ID" value="NZ_KB029695.1"/>
</dbReference>
<dbReference type="SUPFAM" id="SSF49899">
    <property type="entry name" value="Concanavalin A-like lectins/glucanases"/>
    <property type="match status" value="1"/>
</dbReference>
<dbReference type="AlphaFoldDB" id="A0A828ZMD0"/>
<evidence type="ECO:0000256" key="3">
    <source>
        <dbReference type="ARBA" id="ARBA00012758"/>
    </source>
</evidence>
<evidence type="ECO:0000256" key="4">
    <source>
        <dbReference type="ARBA" id="ARBA00019623"/>
    </source>
</evidence>
<dbReference type="GO" id="GO:0004564">
    <property type="term" value="F:beta-fructofuranosidase activity"/>
    <property type="evidence" value="ECO:0007669"/>
    <property type="project" value="UniProtKB-EC"/>
</dbReference>
<dbReference type="PANTHER" id="PTHR43101">
    <property type="entry name" value="BETA-FRUCTOSIDASE"/>
    <property type="match status" value="1"/>
</dbReference>
<evidence type="ECO:0000313" key="13">
    <source>
        <dbReference type="Proteomes" id="UP000010553"/>
    </source>
</evidence>
<evidence type="ECO:0000259" key="10">
    <source>
        <dbReference type="Pfam" id="PF00251"/>
    </source>
</evidence>
<evidence type="ECO:0000256" key="6">
    <source>
        <dbReference type="ARBA" id="ARBA00023295"/>
    </source>
</evidence>
<dbReference type="InterPro" id="IPR051214">
    <property type="entry name" value="GH32_Enzymes"/>
</dbReference>
<dbReference type="CDD" id="cd18623">
    <property type="entry name" value="GH32_ScrB-like"/>
    <property type="match status" value="1"/>
</dbReference>
<evidence type="ECO:0000256" key="9">
    <source>
        <dbReference type="RuleBase" id="RU365015"/>
    </source>
</evidence>
<dbReference type="Gene3D" id="2.60.120.560">
    <property type="entry name" value="Exo-inulinase, domain 1"/>
    <property type="match status" value="1"/>
</dbReference>
<evidence type="ECO:0000256" key="8">
    <source>
        <dbReference type="RuleBase" id="RU362110"/>
    </source>
</evidence>
<reference evidence="12 13" key="1">
    <citation type="submission" date="2012-12" db="EMBL/GenBank/DDBJ databases">
        <title>The Genome Sequence of Enterococcus faecium E1590.</title>
        <authorList>
            <consortium name="The Broad Institute Genome Sequencing Platform"/>
            <consortium name="The Broad Institute Genome Sequencing Center for Infectious Disease"/>
            <person name="Earl A.M."/>
            <person name="Gilmore M.S."/>
            <person name="van Schaik W."/>
            <person name="Lebreton F."/>
            <person name="Willems R.J."/>
            <person name="Walker B."/>
            <person name="Young S.K."/>
            <person name="Zeng Q."/>
            <person name="Gargeya S."/>
            <person name="Fitzgerald M."/>
            <person name="Haas B."/>
            <person name="Abouelleil A."/>
            <person name="Alvarado L."/>
            <person name="Arachchi H.M."/>
            <person name="Berlin A.M."/>
            <person name="Chapman S.B."/>
            <person name="Dewar J."/>
            <person name="Goldberg J."/>
            <person name="Griggs A."/>
            <person name="Gujja S."/>
            <person name="Hansen M."/>
            <person name="Howarth C."/>
            <person name="Imamovic A."/>
            <person name="Larimer J."/>
            <person name="McCowan C."/>
            <person name="Murphy C."/>
            <person name="Neiman D."/>
            <person name="Pearson M."/>
            <person name="Priest M."/>
            <person name="Roberts A."/>
            <person name="Saif S."/>
            <person name="Shea T."/>
            <person name="Sisk P."/>
            <person name="Sykes S."/>
            <person name="Wortman J."/>
            <person name="Nusbaum C."/>
            <person name="Birren B."/>
        </authorList>
    </citation>
    <scope>NUCLEOTIDE SEQUENCE [LARGE SCALE GENOMIC DNA]</scope>
    <source>
        <strain evidence="12 13">E1590</strain>
    </source>
</reference>
<dbReference type="InterPro" id="IPR013189">
    <property type="entry name" value="Glyco_hydro_32_C"/>
</dbReference>
<name>A0A828ZMD0_ENTFC</name>
<evidence type="ECO:0000256" key="7">
    <source>
        <dbReference type="ARBA" id="ARBA00033367"/>
    </source>
</evidence>
<evidence type="ECO:0000256" key="5">
    <source>
        <dbReference type="ARBA" id="ARBA00022801"/>
    </source>
</evidence>
<keyword evidence="9" id="KW-0963">Cytoplasm</keyword>
<dbReference type="Pfam" id="PF08244">
    <property type="entry name" value="Glyco_hydro_32C"/>
    <property type="match status" value="1"/>
</dbReference>
<dbReference type="EC" id="3.2.1.26" evidence="3 8"/>
<comment type="similarity">
    <text evidence="2 8">Belongs to the glycosyl hydrolase 32 family.</text>
</comment>
<feature type="domain" description="Glycosyl hydrolase family 32 C-terminal" evidence="11">
    <location>
        <begin position="365"/>
        <end position="474"/>
    </location>
</feature>
<organism evidence="12 13">
    <name type="scientific">Enterococcus faecium EnGen0003</name>
    <dbReference type="NCBI Taxonomy" id="1138901"/>
    <lineage>
        <taxon>Bacteria</taxon>
        <taxon>Bacillati</taxon>
        <taxon>Bacillota</taxon>
        <taxon>Bacilli</taxon>
        <taxon>Lactobacillales</taxon>
        <taxon>Enterococcaceae</taxon>
        <taxon>Enterococcus</taxon>
    </lineage>
</organism>
<proteinExistence type="inferred from homology"/>
<dbReference type="InterPro" id="IPR023296">
    <property type="entry name" value="Glyco_hydro_beta-prop_sf"/>
</dbReference>
<dbReference type="UniPathway" id="UPA00238"/>
<keyword evidence="9" id="KW-0119">Carbohydrate metabolism</keyword>
<accession>A0A828ZMD0</accession>
<dbReference type="NCBIfam" id="TIGR01322">
    <property type="entry name" value="scrB_fam"/>
    <property type="match status" value="1"/>
</dbReference>
<evidence type="ECO:0000313" key="12">
    <source>
        <dbReference type="EMBL" id="ELB00557.1"/>
    </source>
</evidence>
<comment type="subcellular location">
    <subcellularLocation>
        <location evidence="9">Cytoplasm</location>
    </subcellularLocation>
</comment>
<comment type="catalytic activity">
    <reaction evidence="8">
        <text>Hydrolysis of terminal non-reducing beta-D-fructofuranoside residues in beta-D-fructofuranosides.</text>
        <dbReference type="EC" id="3.2.1.26"/>
    </reaction>
</comment>
<dbReference type="SUPFAM" id="SSF75005">
    <property type="entry name" value="Arabinanase/levansucrase/invertase"/>
    <property type="match status" value="1"/>
</dbReference>
<dbReference type="GO" id="GO:0005985">
    <property type="term" value="P:sucrose metabolic process"/>
    <property type="evidence" value="ECO:0007669"/>
    <property type="project" value="UniProtKB-UniPathway"/>
</dbReference>
<dbReference type="EMBL" id="AHXC01000013">
    <property type="protein sequence ID" value="ELB00557.1"/>
    <property type="molecule type" value="Genomic_DNA"/>
</dbReference>
<protein>
    <recommendedName>
        <fullName evidence="4 8">Sucrose-6-phosphate hydrolase</fullName>
        <ecNumber evidence="3 8">3.2.1.26</ecNumber>
    </recommendedName>
    <alternativeName>
        <fullName evidence="7 9">Invertase</fullName>
    </alternativeName>
</protein>
<keyword evidence="5 8" id="KW-0378">Hydrolase</keyword>
<comment type="caution">
    <text evidence="12">The sequence shown here is derived from an EMBL/GenBank/DDBJ whole genome shotgun (WGS) entry which is preliminary data.</text>
</comment>
<dbReference type="Gene3D" id="2.115.10.20">
    <property type="entry name" value="Glycosyl hydrolase domain, family 43"/>
    <property type="match status" value="1"/>
</dbReference>
<evidence type="ECO:0000256" key="1">
    <source>
        <dbReference type="ARBA" id="ARBA00004914"/>
    </source>
</evidence>
<comment type="pathway">
    <text evidence="1 9">Glycan biosynthesis; sucrose metabolism.</text>
</comment>
<sequence>MNKETYQYFHYHEVPQSLIKLLSNRSAQSPYRQKFHIESEFGYLNDPNGFSYFNGKYHLFYQWSPLKYAEENIWYQGWHHLISNDLVNWQSLGPGIEPDSIYESHGVYSGSSLDLGDELLVFYTGNTRDENWQRKPYQIIAKMDKNNQIKKELPPAIQGQPKGYTDHFRDPKLWIKDGKFYAIVGVQRENKTGAALVLVSDNVSDWQIVGEIETGLDSFGYMWECPDYFEIEDVAILVFSPQGIAHEGEKYQNIYQTGYIVGRPISQEKLNFNETAQFVELDRGFDFYAPQSSQLPDGRRVLFGWMGLPEINYPTEKYGYCGCLSVPREITYRNDRICQYPVDELTALRDELMVVDNNNICSISMQSDMELLIEKANISNWKLMIGFDTHFKENLIIRFDQLKNQLYLDRSMLKQSIAPEYGTQRCIYENLDEIVSLRILLDTSSIEIFINQGVSSASARFFTDSKQRFIQFDSQLQKLSGKIWSMRGE</sequence>
<dbReference type="Proteomes" id="UP000010553">
    <property type="component" value="Unassembled WGS sequence"/>
</dbReference>
<evidence type="ECO:0000256" key="2">
    <source>
        <dbReference type="ARBA" id="ARBA00009902"/>
    </source>
</evidence>
<dbReference type="InterPro" id="IPR006232">
    <property type="entry name" value="Suc6P_hydrolase"/>
</dbReference>
<dbReference type="Pfam" id="PF00251">
    <property type="entry name" value="Glyco_hydro_32N"/>
    <property type="match status" value="1"/>
</dbReference>
<comment type="function">
    <text evidence="9">Enables the bacterium to metabolize sucrose as a sole carbon source.</text>
</comment>
<feature type="domain" description="Glycosyl hydrolase family 32 N-terminal" evidence="10">
    <location>
        <begin position="36"/>
        <end position="341"/>
    </location>
</feature>
<keyword evidence="6 8" id="KW-0326">Glycosidase</keyword>
<gene>
    <name evidence="12" type="ORF">OIE_05345</name>
</gene>